<keyword evidence="5" id="KW-1185">Reference proteome</keyword>
<feature type="domain" description="HTH LytTR-type" evidence="3">
    <location>
        <begin position="147"/>
        <end position="219"/>
    </location>
</feature>
<dbReference type="KEGG" id="mgin:FRZ54_14660"/>
<feature type="domain" description="Response regulatory" evidence="2">
    <location>
        <begin position="2"/>
        <end position="115"/>
    </location>
</feature>
<evidence type="ECO:0000313" key="4">
    <source>
        <dbReference type="EMBL" id="QEC63758.1"/>
    </source>
</evidence>
<reference evidence="4 5" key="1">
    <citation type="journal article" date="2017" name="Curr. Microbiol.">
        <title>Mucilaginibacter ginsenosidivorans sp. nov., Isolated from Soil of Ginseng Field.</title>
        <authorList>
            <person name="Kim M.M."/>
            <person name="Siddiqi M.Z."/>
            <person name="Im W.T."/>
        </authorList>
    </citation>
    <scope>NUCLEOTIDE SEQUENCE [LARGE SCALE GENOMIC DNA]</scope>
    <source>
        <strain evidence="4 5">Gsoil 3017</strain>
    </source>
</reference>
<feature type="modified residue" description="4-aspartylphosphate" evidence="1">
    <location>
        <position position="55"/>
    </location>
</feature>
<dbReference type="InterPro" id="IPR001789">
    <property type="entry name" value="Sig_transdc_resp-reg_receiver"/>
</dbReference>
<dbReference type="SMART" id="SM00850">
    <property type="entry name" value="LytTR"/>
    <property type="match status" value="1"/>
</dbReference>
<protein>
    <submittedName>
        <fullName evidence="4">Response regulator transcription factor</fullName>
    </submittedName>
</protein>
<dbReference type="InterPro" id="IPR011006">
    <property type="entry name" value="CheY-like_superfamily"/>
</dbReference>
<evidence type="ECO:0000256" key="1">
    <source>
        <dbReference type="PROSITE-ProRule" id="PRU00169"/>
    </source>
</evidence>
<evidence type="ECO:0000259" key="2">
    <source>
        <dbReference type="PROSITE" id="PS50110"/>
    </source>
</evidence>
<gene>
    <name evidence="4" type="ORF">FRZ54_14660</name>
</gene>
<dbReference type="PANTHER" id="PTHR37299">
    <property type="entry name" value="TRANSCRIPTIONAL REGULATOR-RELATED"/>
    <property type="match status" value="1"/>
</dbReference>
<keyword evidence="1" id="KW-0597">Phosphoprotein</keyword>
<dbReference type="RefSeq" id="WP_147032332.1">
    <property type="nucleotide sequence ID" value="NZ_CP042436.1"/>
</dbReference>
<evidence type="ECO:0000259" key="3">
    <source>
        <dbReference type="PROSITE" id="PS50930"/>
    </source>
</evidence>
<accession>A0A5B8UXY7</accession>
<dbReference type="SMART" id="SM00448">
    <property type="entry name" value="REC"/>
    <property type="match status" value="1"/>
</dbReference>
<sequence length="255" mass="29418">MEILIIEDELKTARALARLITAANAENRIIKFIQSVRSAADFLREGKKPDLIFMDVQLADGLCFEIFNRVQVDVPVIFCTAFDEYMMQAFKANGVDYVLKPFSAETISAALAKVRNLKNFFQQAGNTSANLSQLIEKLQPRSFRKYFLVTSRHKYHTIGTDAVAYFYIRNESTTLVTLDGQQYQVAQSLEEVQRQLDEHDFFRLNRQYLIAFSAIKEVEHYFARKLHITLIVPTDEKLLVGKDKTKIFLSWLGDR</sequence>
<organism evidence="4 5">
    <name type="scientific">Mucilaginibacter ginsenosidivorans</name>
    <dbReference type="NCBI Taxonomy" id="398053"/>
    <lineage>
        <taxon>Bacteria</taxon>
        <taxon>Pseudomonadati</taxon>
        <taxon>Bacteroidota</taxon>
        <taxon>Sphingobacteriia</taxon>
        <taxon>Sphingobacteriales</taxon>
        <taxon>Sphingobacteriaceae</taxon>
        <taxon>Mucilaginibacter</taxon>
    </lineage>
</organism>
<dbReference type="PROSITE" id="PS50930">
    <property type="entry name" value="HTH_LYTTR"/>
    <property type="match status" value="1"/>
</dbReference>
<name>A0A5B8UXY7_9SPHI</name>
<dbReference type="PROSITE" id="PS50110">
    <property type="entry name" value="RESPONSE_REGULATORY"/>
    <property type="match status" value="1"/>
</dbReference>
<dbReference type="Pfam" id="PF00072">
    <property type="entry name" value="Response_reg"/>
    <property type="match status" value="1"/>
</dbReference>
<dbReference type="Pfam" id="PF04397">
    <property type="entry name" value="LytTR"/>
    <property type="match status" value="1"/>
</dbReference>
<dbReference type="InterPro" id="IPR007492">
    <property type="entry name" value="LytTR_DNA-bd_dom"/>
</dbReference>
<dbReference type="GO" id="GO:0003677">
    <property type="term" value="F:DNA binding"/>
    <property type="evidence" value="ECO:0007669"/>
    <property type="project" value="InterPro"/>
</dbReference>
<dbReference type="Gene3D" id="2.40.50.1020">
    <property type="entry name" value="LytTr DNA-binding domain"/>
    <property type="match status" value="1"/>
</dbReference>
<dbReference type="InterPro" id="IPR046947">
    <property type="entry name" value="LytR-like"/>
</dbReference>
<dbReference type="SUPFAM" id="SSF52172">
    <property type="entry name" value="CheY-like"/>
    <property type="match status" value="1"/>
</dbReference>
<dbReference type="PANTHER" id="PTHR37299:SF1">
    <property type="entry name" value="STAGE 0 SPORULATION PROTEIN A HOMOLOG"/>
    <property type="match status" value="1"/>
</dbReference>
<dbReference type="AlphaFoldDB" id="A0A5B8UXY7"/>
<dbReference type="GO" id="GO:0000156">
    <property type="term" value="F:phosphorelay response regulator activity"/>
    <property type="evidence" value="ECO:0007669"/>
    <property type="project" value="InterPro"/>
</dbReference>
<dbReference type="OrthoDB" id="9787344at2"/>
<proteinExistence type="predicted"/>
<dbReference type="EMBL" id="CP042436">
    <property type="protein sequence ID" value="QEC63758.1"/>
    <property type="molecule type" value="Genomic_DNA"/>
</dbReference>
<dbReference type="Proteomes" id="UP000321479">
    <property type="component" value="Chromosome"/>
</dbReference>
<dbReference type="Gene3D" id="3.40.50.2300">
    <property type="match status" value="1"/>
</dbReference>
<evidence type="ECO:0000313" key="5">
    <source>
        <dbReference type="Proteomes" id="UP000321479"/>
    </source>
</evidence>